<dbReference type="Pfam" id="PF00990">
    <property type="entry name" value="GGDEF"/>
    <property type="match status" value="1"/>
</dbReference>
<dbReference type="InterPro" id="IPR048760">
    <property type="entry name" value="VP0354-like_sensor_dom"/>
</dbReference>
<dbReference type="InterPro" id="IPR029151">
    <property type="entry name" value="Sensor-like_sf"/>
</dbReference>
<dbReference type="RefSeq" id="WP_068811965.1">
    <property type="nucleotide sequence ID" value="NZ_BMIY01000006.1"/>
</dbReference>
<keyword evidence="11" id="KW-0812">Transmembrane</keyword>
<evidence type="ECO:0000256" key="6">
    <source>
        <dbReference type="ARBA" id="ARBA00022741"/>
    </source>
</evidence>
<dbReference type="InterPro" id="IPR043128">
    <property type="entry name" value="Rev_trsase/Diguanyl_cyclase"/>
</dbReference>
<dbReference type="InterPro" id="IPR035965">
    <property type="entry name" value="PAS-like_dom_sf"/>
</dbReference>
<dbReference type="GO" id="GO:0005524">
    <property type="term" value="F:ATP binding"/>
    <property type="evidence" value="ECO:0007669"/>
    <property type="project" value="UniProtKB-KW"/>
</dbReference>
<dbReference type="SUPFAM" id="SSF55073">
    <property type="entry name" value="Nucleotide cyclase"/>
    <property type="match status" value="1"/>
</dbReference>
<dbReference type="PROSITE" id="PS50112">
    <property type="entry name" value="PAS"/>
    <property type="match status" value="1"/>
</dbReference>
<evidence type="ECO:0000313" key="14">
    <source>
        <dbReference type="EMBL" id="GGG58188.1"/>
    </source>
</evidence>
<keyword evidence="4" id="KW-0597">Phosphoprotein</keyword>
<dbReference type="SMART" id="SM00091">
    <property type="entry name" value="PAS"/>
    <property type="match status" value="1"/>
</dbReference>
<evidence type="ECO:0000256" key="11">
    <source>
        <dbReference type="SAM" id="Phobius"/>
    </source>
</evidence>
<keyword evidence="9" id="KW-0902">Two-component regulatory system</keyword>
<dbReference type="PANTHER" id="PTHR45138">
    <property type="entry name" value="REGULATORY COMPONENTS OF SENSORY TRANSDUCTION SYSTEM"/>
    <property type="match status" value="1"/>
</dbReference>
<gene>
    <name evidence="14" type="ORF">GCM10011403_14400</name>
</gene>
<evidence type="ECO:0000313" key="15">
    <source>
        <dbReference type="Proteomes" id="UP000627715"/>
    </source>
</evidence>
<dbReference type="GO" id="GO:0052621">
    <property type="term" value="F:diguanylate cyclase activity"/>
    <property type="evidence" value="ECO:0007669"/>
    <property type="project" value="UniProtKB-EC"/>
</dbReference>
<keyword evidence="11" id="KW-1133">Transmembrane helix</keyword>
<dbReference type="SUPFAM" id="SSF55785">
    <property type="entry name" value="PYP-like sensor domain (PAS domain)"/>
    <property type="match status" value="1"/>
</dbReference>
<dbReference type="PROSITE" id="PS50887">
    <property type="entry name" value="GGDEF"/>
    <property type="match status" value="1"/>
</dbReference>
<dbReference type="InterPro" id="IPR000014">
    <property type="entry name" value="PAS"/>
</dbReference>
<dbReference type="CDD" id="cd01949">
    <property type="entry name" value="GGDEF"/>
    <property type="match status" value="1"/>
</dbReference>
<dbReference type="CDD" id="cd00130">
    <property type="entry name" value="PAS"/>
    <property type="match status" value="1"/>
</dbReference>
<dbReference type="EMBL" id="BMIY01000006">
    <property type="protein sequence ID" value="GGG58188.1"/>
    <property type="molecule type" value="Genomic_DNA"/>
</dbReference>
<dbReference type="GO" id="GO:0000160">
    <property type="term" value="P:phosphorelay signal transduction system"/>
    <property type="evidence" value="ECO:0007669"/>
    <property type="project" value="UniProtKB-KW"/>
</dbReference>
<dbReference type="EC" id="2.7.7.65" evidence="3"/>
<dbReference type="SUPFAM" id="SSF103190">
    <property type="entry name" value="Sensory domain-like"/>
    <property type="match status" value="2"/>
</dbReference>
<organism evidence="14 15">
    <name type="scientific">Pseudohongiella nitratireducens</name>
    <dbReference type="NCBI Taxonomy" id="1768907"/>
    <lineage>
        <taxon>Bacteria</taxon>
        <taxon>Pseudomonadati</taxon>
        <taxon>Pseudomonadota</taxon>
        <taxon>Gammaproteobacteria</taxon>
        <taxon>Pseudomonadales</taxon>
        <taxon>Pseudohongiellaceae</taxon>
        <taxon>Pseudohongiella</taxon>
    </lineage>
</organism>
<evidence type="ECO:0000256" key="9">
    <source>
        <dbReference type="ARBA" id="ARBA00023012"/>
    </source>
</evidence>
<dbReference type="InterPro" id="IPR029787">
    <property type="entry name" value="Nucleotide_cyclase"/>
</dbReference>
<keyword evidence="8" id="KW-0067">ATP-binding</keyword>
<dbReference type="Proteomes" id="UP000627715">
    <property type="component" value="Unassembled WGS sequence"/>
</dbReference>
<dbReference type="GO" id="GO:0043709">
    <property type="term" value="P:cell adhesion involved in single-species biofilm formation"/>
    <property type="evidence" value="ECO:0007669"/>
    <property type="project" value="TreeGrafter"/>
</dbReference>
<dbReference type="PANTHER" id="PTHR45138:SF9">
    <property type="entry name" value="DIGUANYLATE CYCLASE DGCM-RELATED"/>
    <property type="match status" value="1"/>
</dbReference>
<evidence type="ECO:0000256" key="8">
    <source>
        <dbReference type="ARBA" id="ARBA00022840"/>
    </source>
</evidence>
<feature type="transmembrane region" description="Helical" evidence="11">
    <location>
        <begin position="21"/>
        <end position="43"/>
    </location>
</feature>
<dbReference type="GO" id="GO:1902201">
    <property type="term" value="P:negative regulation of bacterial-type flagellum-dependent cell motility"/>
    <property type="evidence" value="ECO:0007669"/>
    <property type="project" value="TreeGrafter"/>
</dbReference>
<reference evidence="14" key="1">
    <citation type="journal article" date="2014" name="Int. J. Syst. Evol. Microbiol.">
        <title>Complete genome sequence of Corynebacterium casei LMG S-19264T (=DSM 44701T), isolated from a smear-ripened cheese.</title>
        <authorList>
            <consortium name="US DOE Joint Genome Institute (JGI-PGF)"/>
            <person name="Walter F."/>
            <person name="Albersmeier A."/>
            <person name="Kalinowski J."/>
            <person name="Ruckert C."/>
        </authorList>
    </citation>
    <scope>NUCLEOTIDE SEQUENCE</scope>
    <source>
        <strain evidence="14">CGMCC 1.15425</strain>
    </source>
</reference>
<feature type="transmembrane region" description="Helical" evidence="11">
    <location>
        <begin position="339"/>
        <end position="359"/>
    </location>
</feature>
<evidence type="ECO:0000256" key="7">
    <source>
        <dbReference type="ARBA" id="ARBA00022777"/>
    </source>
</evidence>
<feature type="domain" description="PAS" evidence="12">
    <location>
        <begin position="369"/>
        <end position="421"/>
    </location>
</feature>
<dbReference type="InterPro" id="IPR050469">
    <property type="entry name" value="Diguanylate_Cyclase"/>
</dbReference>
<comment type="subcellular location">
    <subcellularLocation>
        <location evidence="2">Membrane</location>
    </subcellularLocation>
</comment>
<comment type="catalytic activity">
    <reaction evidence="10">
        <text>2 GTP = 3',3'-c-di-GMP + 2 diphosphate</text>
        <dbReference type="Rhea" id="RHEA:24898"/>
        <dbReference type="ChEBI" id="CHEBI:33019"/>
        <dbReference type="ChEBI" id="CHEBI:37565"/>
        <dbReference type="ChEBI" id="CHEBI:58805"/>
        <dbReference type="EC" id="2.7.7.65"/>
    </reaction>
</comment>
<evidence type="ECO:0000256" key="1">
    <source>
        <dbReference type="ARBA" id="ARBA00001946"/>
    </source>
</evidence>
<name>A0A917GWG0_9GAMM</name>
<dbReference type="SMART" id="SM00267">
    <property type="entry name" value="GGDEF"/>
    <property type="match status" value="1"/>
</dbReference>
<protein>
    <recommendedName>
        <fullName evidence="3">diguanylate cyclase</fullName>
        <ecNumber evidence="3">2.7.7.65</ecNumber>
    </recommendedName>
</protein>
<dbReference type="InterPro" id="IPR000160">
    <property type="entry name" value="GGDEF_dom"/>
</dbReference>
<dbReference type="OrthoDB" id="9812260at2"/>
<dbReference type="AlphaFoldDB" id="A0A917GWG0"/>
<dbReference type="Gene3D" id="3.30.450.20">
    <property type="entry name" value="PAS domain"/>
    <property type="match status" value="3"/>
</dbReference>
<dbReference type="NCBIfam" id="TIGR00254">
    <property type="entry name" value="GGDEF"/>
    <property type="match status" value="1"/>
</dbReference>
<evidence type="ECO:0000256" key="2">
    <source>
        <dbReference type="ARBA" id="ARBA00004370"/>
    </source>
</evidence>
<comment type="caution">
    <text evidence="14">The sequence shown here is derived from an EMBL/GenBank/DDBJ whole genome shotgun (WGS) entry which is preliminary data.</text>
</comment>
<keyword evidence="11" id="KW-0472">Membrane</keyword>
<accession>A0A917GWG0</accession>
<dbReference type="GO" id="GO:0005886">
    <property type="term" value="C:plasma membrane"/>
    <property type="evidence" value="ECO:0007669"/>
    <property type="project" value="TreeGrafter"/>
</dbReference>
<dbReference type="GO" id="GO:0016301">
    <property type="term" value="F:kinase activity"/>
    <property type="evidence" value="ECO:0007669"/>
    <property type="project" value="UniProtKB-KW"/>
</dbReference>
<dbReference type="Pfam" id="PF21623">
    <property type="entry name" value="HK_sensor_dom_bact"/>
    <property type="match status" value="1"/>
</dbReference>
<evidence type="ECO:0000259" key="13">
    <source>
        <dbReference type="PROSITE" id="PS50887"/>
    </source>
</evidence>
<dbReference type="Gene3D" id="3.30.70.270">
    <property type="match status" value="1"/>
</dbReference>
<evidence type="ECO:0000256" key="3">
    <source>
        <dbReference type="ARBA" id="ARBA00012528"/>
    </source>
</evidence>
<comment type="cofactor">
    <cofactor evidence="1">
        <name>Mg(2+)</name>
        <dbReference type="ChEBI" id="CHEBI:18420"/>
    </cofactor>
</comment>
<dbReference type="FunFam" id="3.30.70.270:FF:000001">
    <property type="entry name" value="Diguanylate cyclase domain protein"/>
    <property type="match status" value="1"/>
</dbReference>
<keyword evidence="15" id="KW-1185">Reference proteome</keyword>
<dbReference type="NCBIfam" id="TIGR00229">
    <property type="entry name" value="sensory_box"/>
    <property type="match status" value="1"/>
</dbReference>
<sequence>MAKSSKTEFEYQPLSAYFRKFILWSTGSLLILFLVLGIVQRVFESGLRERMLVSHGHGLDMAEQLINVELLRAVQDAHLLAELNDIEAFLQAPDNVEARMALENTLATFADSYGYYDQIRLISLDGMEMVRINYEDSTAHVVPVSELQDKSGRDYVTQGEQLANEEVYISPLELNVELGQVEIPYQPVIRIVERVAADIPNTSALLVLNYKANHLLNSFRSLFREDERGMLLNTDGYWMSNHERENEWGWQTEQPSLTMEDWKSPLWSAMQSNDNGLYNEGELSFSYRRIEPAGADEQTLDGRYATDLGVVPSIQNGSWYAVVQTDFSSRMDGTFFRSWAGYLLVTLLVAACLIQAFLVTRYRATRTHFIREMKDLYDNAPIGYLTFDADGYVKRVNRALVDLVGYKKQEMIGKMRLSDLLDDPGAFDLQKLKSGDQQPKRIKQRRLTIKAKNGAAIPSVCSFTPRFNGSGALVLSRCSVQDFSEQAELEDALKEQARTDPLTGVFNRRYFWELASQEMGKKGVESSPVSVLLLDIDHFKQINDTYGHTDGDTALVSLTHICAEKLRKSDILARFGGEEFVVLLPGASKEEALQKAESIREHIANTNTRLSNDVALQMTVSIGVATMPKRDIDELDELLNLADTRLYQAKDAGRNQVCCE</sequence>
<keyword evidence="5" id="KW-0808">Transferase</keyword>
<dbReference type="Pfam" id="PF13426">
    <property type="entry name" value="PAS_9"/>
    <property type="match status" value="1"/>
</dbReference>
<keyword evidence="7" id="KW-0418">Kinase</keyword>
<evidence type="ECO:0000256" key="5">
    <source>
        <dbReference type="ARBA" id="ARBA00022679"/>
    </source>
</evidence>
<evidence type="ECO:0000256" key="10">
    <source>
        <dbReference type="ARBA" id="ARBA00034247"/>
    </source>
</evidence>
<evidence type="ECO:0000259" key="12">
    <source>
        <dbReference type="PROSITE" id="PS50112"/>
    </source>
</evidence>
<feature type="domain" description="GGDEF" evidence="13">
    <location>
        <begin position="527"/>
        <end position="660"/>
    </location>
</feature>
<reference evidence="14" key="2">
    <citation type="submission" date="2020-09" db="EMBL/GenBank/DDBJ databases">
        <authorList>
            <person name="Sun Q."/>
            <person name="Zhou Y."/>
        </authorList>
    </citation>
    <scope>NUCLEOTIDE SEQUENCE</scope>
    <source>
        <strain evidence="14">CGMCC 1.15425</strain>
    </source>
</reference>
<proteinExistence type="predicted"/>
<evidence type="ECO:0000256" key="4">
    <source>
        <dbReference type="ARBA" id="ARBA00022553"/>
    </source>
</evidence>
<keyword evidence="6" id="KW-0547">Nucleotide-binding</keyword>